<evidence type="ECO:0000259" key="9">
    <source>
        <dbReference type="SMART" id="SM00082"/>
    </source>
</evidence>
<evidence type="ECO:0000256" key="3">
    <source>
        <dbReference type="ARBA" id="ARBA00022692"/>
    </source>
</evidence>
<dbReference type="PANTHER" id="PTHR45773:SF8">
    <property type="entry name" value="SLIT AND NTRK-LIKE FAMILY, MEMBER 5B"/>
    <property type="match status" value="1"/>
</dbReference>
<dbReference type="Gene3D" id="3.80.10.10">
    <property type="entry name" value="Ribonuclease Inhibitor"/>
    <property type="match status" value="2"/>
</dbReference>
<gene>
    <name evidence="10" type="ORF">FSCOSCO3_A013954</name>
</gene>
<evidence type="ECO:0000256" key="4">
    <source>
        <dbReference type="ARBA" id="ARBA00022729"/>
    </source>
</evidence>
<feature type="region of interest" description="Disordered" evidence="7">
    <location>
        <begin position="454"/>
        <end position="480"/>
    </location>
</feature>
<dbReference type="SMART" id="SM00082">
    <property type="entry name" value="LRRCT"/>
    <property type="match status" value="2"/>
</dbReference>
<keyword evidence="2" id="KW-0433">Leucine-rich repeat</keyword>
<dbReference type="PANTHER" id="PTHR45773">
    <property type="entry name" value="SLIT AND NTRK-LIKE PROTEIN 4-RELATED"/>
    <property type="match status" value="1"/>
</dbReference>
<dbReference type="InterPro" id="IPR000483">
    <property type="entry name" value="Cys-rich_flank_reg_C"/>
</dbReference>
<organism evidence="10 11">
    <name type="scientific">Scomber scombrus</name>
    <name type="common">Atlantic mackerel</name>
    <name type="synonym">Scomber vernalis</name>
    <dbReference type="NCBI Taxonomy" id="13677"/>
    <lineage>
        <taxon>Eukaryota</taxon>
        <taxon>Metazoa</taxon>
        <taxon>Chordata</taxon>
        <taxon>Craniata</taxon>
        <taxon>Vertebrata</taxon>
        <taxon>Euteleostomi</taxon>
        <taxon>Actinopterygii</taxon>
        <taxon>Neopterygii</taxon>
        <taxon>Teleostei</taxon>
        <taxon>Neoteleostei</taxon>
        <taxon>Acanthomorphata</taxon>
        <taxon>Pelagiaria</taxon>
        <taxon>Scombriformes</taxon>
        <taxon>Scombridae</taxon>
        <taxon>Scomber</taxon>
    </lineage>
</organism>
<sequence>MNSVVELQLEENPWNCSCELIALKTWLESISYTALVGDVVCEFPFRLHGRDLDEVSKQELCPRRAIAEYEIPPLPHLSTDAYYRTTPALVTASFTSSGIARSSSRPTKGPRQSGKLKSRPTARIPSNKPQNYGQIISYQTKSPVPLDCPTACTCNLQISDLGLNVNCQERKIEHISDLNPKPYNPKKMYLTGNYIPVVRRSDFIEATGLDLLHLARLNLRNNHLRYVPVSGVLDQLTALVQVDLFENPWDCSCSILELKMWLEQLSTGTVVNNVICGSPKRLAGEDMRYIKTANFCPNNSDILASIIPPSEESFPGSTITIETSLDSDTQYSAIPLSVMILALLLMFIVSVFVAAGLFVAMKKRHQKSQIEQNNSMNACISSLNMEYGLYKKGSIPKVRTSAGHVYEYIPPPTESTCRTTAQTPTDRKSVDGFRDFDELSGAFLGNSDEEAASNVLSSEYSATTPEPLNKPSTPRQDDPYYFRDVLEPDRTTRYSNTLPCRHTAHSSSQYTSDFDARHQYTHPERIQQTILYCAAPSTVYVEPNRSEYWELKAKLHIDPDYLEVLEKRTTFTQF</sequence>
<evidence type="ECO:0000313" key="11">
    <source>
        <dbReference type="Proteomes" id="UP001314229"/>
    </source>
</evidence>
<dbReference type="Proteomes" id="UP001314229">
    <property type="component" value="Unassembled WGS sequence"/>
</dbReference>
<dbReference type="GO" id="GO:0007409">
    <property type="term" value="P:axonogenesis"/>
    <property type="evidence" value="ECO:0007669"/>
    <property type="project" value="TreeGrafter"/>
</dbReference>
<comment type="subcellular location">
    <subcellularLocation>
        <location evidence="1">Membrane</location>
        <topology evidence="1">Single-pass type I membrane protein</topology>
    </subcellularLocation>
</comment>
<keyword evidence="11" id="KW-1185">Reference proteome</keyword>
<evidence type="ECO:0000256" key="7">
    <source>
        <dbReference type="SAM" id="MobiDB-lite"/>
    </source>
</evidence>
<feature type="transmembrane region" description="Helical" evidence="8">
    <location>
        <begin position="336"/>
        <end position="360"/>
    </location>
</feature>
<evidence type="ECO:0000256" key="5">
    <source>
        <dbReference type="ARBA" id="ARBA00022989"/>
    </source>
</evidence>
<evidence type="ECO:0000256" key="1">
    <source>
        <dbReference type="ARBA" id="ARBA00004479"/>
    </source>
</evidence>
<protein>
    <submittedName>
        <fullName evidence="10">SLIT and NTRK-like protein 5</fullName>
    </submittedName>
</protein>
<proteinExistence type="predicted"/>
<dbReference type="EMBL" id="CAWUFR010000015">
    <property type="protein sequence ID" value="CAK6954005.1"/>
    <property type="molecule type" value="Genomic_DNA"/>
</dbReference>
<dbReference type="SUPFAM" id="SSF52058">
    <property type="entry name" value="L domain-like"/>
    <property type="match status" value="2"/>
</dbReference>
<accession>A0AAV1N4K0</accession>
<feature type="region of interest" description="Disordered" evidence="7">
    <location>
        <begin position="99"/>
        <end position="130"/>
    </location>
</feature>
<keyword evidence="6 8" id="KW-0472">Membrane</keyword>
<dbReference type="GO" id="GO:0016020">
    <property type="term" value="C:membrane"/>
    <property type="evidence" value="ECO:0007669"/>
    <property type="project" value="UniProtKB-SubCell"/>
</dbReference>
<dbReference type="AlphaFoldDB" id="A0AAV1N4K0"/>
<evidence type="ECO:0000313" key="10">
    <source>
        <dbReference type="EMBL" id="CAK6954005.1"/>
    </source>
</evidence>
<keyword evidence="5 8" id="KW-1133">Transmembrane helix</keyword>
<name>A0AAV1N4K0_SCOSC</name>
<feature type="domain" description="LRRCT" evidence="9">
    <location>
        <begin position="12"/>
        <end position="62"/>
    </location>
</feature>
<feature type="compositionally biased region" description="Polar residues" evidence="7">
    <location>
        <begin position="454"/>
        <end position="474"/>
    </location>
</feature>
<keyword evidence="3 8" id="KW-0812">Transmembrane</keyword>
<dbReference type="InterPro" id="IPR032675">
    <property type="entry name" value="LRR_dom_sf"/>
</dbReference>
<evidence type="ECO:0000256" key="6">
    <source>
        <dbReference type="ARBA" id="ARBA00023136"/>
    </source>
</evidence>
<evidence type="ECO:0000256" key="8">
    <source>
        <dbReference type="SAM" id="Phobius"/>
    </source>
</evidence>
<dbReference type="GO" id="GO:0051965">
    <property type="term" value="P:positive regulation of synapse assembly"/>
    <property type="evidence" value="ECO:0007669"/>
    <property type="project" value="TreeGrafter"/>
</dbReference>
<evidence type="ECO:0000256" key="2">
    <source>
        <dbReference type="ARBA" id="ARBA00022614"/>
    </source>
</evidence>
<feature type="domain" description="LRRCT" evidence="9">
    <location>
        <begin position="247"/>
        <end position="297"/>
    </location>
</feature>
<reference evidence="10 11" key="1">
    <citation type="submission" date="2024-01" db="EMBL/GenBank/DDBJ databases">
        <authorList>
            <person name="Alioto T."/>
            <person name="Alioto T."/>
            <person name="Gomez Garrido J."/>
        </authorList>
    </citation>
    <scope>NUCLEOTIDE SEQUENCE [LARGE SCALE GENOMIC DNA]</scope>
</reference>
<comment type="caution">
    <text evidence="10">The sequence shown here is derived from an EMBL/GenBank/DDBJ whole genome shotgun (WGS) entry which is preliminary data.</text>
</comment>
<keyword evidence="4" id="KW-0732">Signal</keyword>